<protein>
    <submittedName>
        <fullName evidence="1">Uncharacterized protein</fullName>
    </submittedName>
</protein>
<dbReference type="EMBL" id="GL945481">
    <property type="protein sequence ID" value="EGN98439.1"/>
    <property type="molecule type" value="Genomic_DNA"/>
</dbReference>
<name>F8PZW7_SERL3</name>
<dbReference type="HOGENOM" id="CLU_615627_0_0_1"/>
<dbReference type="InParanoid" id="F8PZW7"/>
<gene>
    <name evidence="1" type="ORF">SERLA73DRAFT_153506</name>
</gene>
<organism evidence="2">
    <name type="scientific">Serpula lacrymans var. lacrymans (strain S7.3)</name>
    <name type="common">Dry rot fungus</name>
    <dbReference type="NCBI Taxonomy" id="936435"/>
    <lineage>
        <taxon>Eukaryota</taxon>
        <taxon>Fungi</taxon>
        <taxon>Dikarya</taxon>
        <taxon>Basidiomycota</taxon>
        <taxon>Agaricomycotina</taxon>
        <taxon>Agaricomycetes</taxon>
        <taxon>Agaricomycetidae</taxon>
        <taxon>Boletales</taxon>
        <taxon>Coniophorineae</taxon>
        <taxon>Serpulaceae</taxon>
        <taxon>Serpula</taxon>
    </lineage>
</organism>
<sequence>MLSRAAFSRNLYLPGWLSHRSKYPIKILCRAGRLFERVLLALKGQNYGLLAAANTDTQVFDCALLQVLNLLLLDLYQQNLNITHLIQPASSGPQFDTSASPPMLAPDVVSARMVVFLLLTEYDLRHNTSLGPMFSPAIQHFILQSSHVAVPQTPLNDLHGFPGNDSSQDFNMNDTFSNYGIRGFQSQNVSFNDFSSILSTSHLIPARAVSPNSQEASVPSDLVTASIASAESQVVWSPDTQDTSLSAANTDVGPSNHNEDLDAHALADFNITWDVREQLAVHHYSVKDQNHLIFARQQFCVDVMFAQERGTIIDDIDMVQSTQILQMPASIALDVVHLAGTNIVFELMHICALKIRAGVIHIFPLQSIVEEREMDGHSIAAYSKERASIGIHNFKFLFNDHGSGPRILNPQVLKEPMMELCTRRKEMLLDGNSIFLSFTTSRVWNQSNAILSNLLYSFVTNQYTGKTFFGSDIHVSKLYYSKDYTLGNIP</sequence>
<reference evidence="2" key="1">
    <citation type="journal article" date="2011" name="Science">
        <title>The plant cell wall-decomposing machinery underlies the functional diversity of forest fungi.</title>
        <authorList>
            <person name="Eastwood D.C."/>
            <person name="Floudas D."/>
            <person name="Binder M."/>
            <person name="Majcherczyk A."/>
            <person name="Schneider P."/>
            <person name="Aerts A."/>
            <person name="Asiegbu F.O."/>
            <person name="Baker S.E."/>
            <person name="Barry K."/>
            <person name="Bendiksby M."/>
            <person name="Blumentritt M."/>
            <person name="Coutinho P.M."/>
            <person name="Cullen D."/>
            <person name="de Vries R.P."/>
            <person name="Gathman A."/>
            <person name="Goodell B."/>
            <person name="Henrissat B."/>
            <person name="Ihrmark K."/>
            <person name="Kauserud H."/>
            <person name="Kohler A."/>
            <person name="LaButti K."/>
            <person name="Lapidus A."/>
            <person name="Lavin J.L."/>
            <person name="Lee Y.-H."/>
            <person name="Lindquist E."/>
            <person name="Lilly W."/>
            <person name="Lucas S."/>
            <person name="Morin E."/>
            <person name="Murat C."/>
            <person name="Oguiza J.A."/>
            <person name="Park J."/>
            <person name="Pisabarro A.G."/>
            <person name="Riley R."/>
            <person name="Rosling A."/>
            <person name="Salamov A."/>
            <person name="Schmidt O."/>
            <person name="Schmutz J."/>
            <person name="Skrede I."/>
            <person name="Stenlid J."/>
            <person name="Wiebenga A."/>
            <person name="Xie X."/>
            <person name="Kuees U."/>
            <person name="Hibbett D.S."/>
            <person name="Hoffmeister D."/>
            <person name="Hoegberg N."/>
            <person name="Martin F."/>
            <person name="Grigoriev I.V."/>
            <person name="Watkinson S.C."/>
        </authorList>
    </citation>
    <scope>NUCLEOTIDE SEQUENCE [LARGE SCALE GENOMIC DNA]</scope>
    <source>
        <strain evidence="2">strain S7.3</strain>
    </source>
</reference>
<dbReference type="AlphaFoldDB" id="F8PZW7"/>
<dbReference type="Proteomes" id="UP000008063">
    <property type="component" value="Unassembled WGS sequence"/>
</dbReference>
<proteinExistence type="predicted"/>
<evidence type="ECO:0000313" key="2">
    <source>
        <dbReference type="Proteomes" id="UP000008063"/>
    </source>
</evidence>
<evidence type="ECO:0000313" key="1">
    <source>
        <dbReference type="EMBL" id="EGN98439.1"/>
    </source>
</evidence>
<accession>F8PZW7</accession>
<keyword evidence="2" id="KW-1185">Reference proteome</keyword>